<evidence type="ECO:0000313" key="8">
    <source>
        <dbReference type="Proteomes" id="UP000234789"/>
    </source>
</evidence>
<dbReference type="EC" id="1.1.1.60" evidence="7"/>
<evidence type="ECO:0000256" key="3">
    <source>
        <dbReference type="ARBA" id="ARBA00023027"/>
    </source>
</evidence>
<dbReference type="InterPro" id="IPR002204">
    <property type="entry name" value="3-OH-isobutyrate_DH-rel_CS"/>
</dbReference>
<dbReference type="InterPro" id="IPR008927">
    <property type="entry name" value="6-PGluconate_DH-like_C_sf"/>
</dbReference>
<dbReference type="SUPFAM" id="SSF51735">
    <property type="entry name" value="NAD(P)-binding Rossmann-fold domains"/>
    <property type="match status" value="1"/>
</dbReference>
<comment type="caution">
    <text evidence="7">The sequence shown here is derived from an EMBL/GenBank/DDBJ whole genome shotgun (WGS) entry which is preliminary data.</text>
</comment>
<dbReference type="GO" id="GO:0051287">
    <property type="term" value="F:NAD binding"/>
    <property type="evidence" value="ECO:0007669"/>
    <property type="project" value="InterPro"/>
</dbReference>
<evidence type="ECO:0000313" key="7">
    <source>
        <dbReference type="EMBL" id="PLT44982.1"/>
    </source>
</evidence>
<dbReference type="InterPro" id="IPR013328">
    <property type="entry name" value="6PGD_dom2"/>
</dbReference>
<evidence type="ECO:0000256" key="2">
    <source>
        <dbReference type="ARBA" id="ARBA00023002"/>
    </source>
</evidence>
<gene>
    <name evidence="7" type="ORF">B8V81_3413</name>
</gene>
<keyword evidence="8" id="KW-1185">Reference proteome</keyword>
<evidence type="ECO:0000256" key="1">
    <source>
        <dbReference type="ARBA" id="ARBA00009080"/>
    </source>
</evidence>
<accession>A0A2N5N3U6</accession>
<protein>
    <submittedName>
        <fullName evidence="7">2-hydroxy-3-oxopropionate reductase</fullName>
        <ecNumber evidence="7">1.1.1.60</ecNumber>
    </submittedName>
</protein>
<dbReference type="InterPro" id="IPR015815">
    <property type="entry name" value="HIBADH-related"/>
</dbReference>
<evidence type="ECO:0000259" key="6">
    <source>
        <dbReference type="Pfam" id="PF14833"/>
    </source>
</evidence>
<dbReference type="PANTHER" id="PTHR43060">
    <property type="entry name" value="3-HYDROXYISOBUTYRATE DEHYDROGENASE-LIKE 1, MITOCHONDRIAL-RELATED"/>
    <property type="match status" value="1"/>
</dbReference>
<name>A0A2N5N3U6_9BACL</name>
<dbReference type="Pfam" id="PF03446">
    <property type="entry name" value="NAD_binding_2"/>
    <property type="match status" value="1"/>
</dbReference>
<feature type="domain" description="6-phosphogluconate dehydrogenase NADP-binding" evidence="5">
    <location>
        <begin position="4"/>
        <end position="163"/>
    </location>
</feature>
<feature type="domain" description="3-hydroxyisobutyrate dehydrogenase-like NAD-binding" evidence="6">
    <location>
        <begin position="166"/>
        <end position="286"/>
    </location>
</feature>
<organism evidence="7 8">
    <name type="scientific">Paenibacillus pasadenensis</name>
    <dbReference type="NCBI Taxonomy" id="217090"/>
    <lineage>
        <taxon>Bacteria</taxon>
        <taxon>Bacillati</taxon>
        <taxon>Bacillota</taxon>
        <taxon>Bacilli</taxon>
        <taxon>Bacillales</taxon>
        <taxon>Paenibacillaceae</taxon>
        <taxon>Paenibacillus</taxon>
    </lineage>
</organism>
<evidence type="ECO:0000259" key="5">
    <source>
        <dbReference type="Pfam" id="PF03446"/>
    </source>
</evidence>
<evidence type="ECO:0000256" key="4">
    <source>
        <dbReference type="PIRSR" id="PIRSR000103-1"/>
    </source>
</evidence>
<dbReference type="Pfam" id="PF14833">
    <property type="entry name" value="NAD_binding_11"/>
    <property type="match status" value="1"/>
</dbReference>
<proteinExistence type="inferred from homology"/>
<dbReference type="InterPro" id="IPR029154">
    <property type="entry name" value="HIBADH-like_NADP-bd"/>
</dbReference>
<dbReference type="Gene3D" id="1.10.1040.10">
    <property type="entry name" value="N-(1-d-carboxylethyl)-l-norvaline Dehydrogenase, domain 2"/>
    <property type="match status" value="1"/>
</dbReference>
<dbReference type="Gene3D" id="3.40.50.720">
    <property type="entry name" value="NAD(P)-binding Rossmann-like Domain"/>
    <property type="match status" value="1"/>
</dbReference>
<dbReference type="SUPFAM" id="SSF48179">
    <property type="entry name" value="6-phosphogluconate dehydrogenase C-terminal domain-like"/>
    <property type="match status" value="1"/>
</dbReference>
<dbReference type="InterPro" id="IPR036291">
    <property type="entry name" value="NAD(P)-bd_dom_sf"/>
</dbReference>
<dbReference type="EMBL" id="NFEZ01000004">
    <property type="protein sequence ID" value="PLT44982.1"/>
    <property type="molecule type" value="Genomic_DNA"/>
</dbReference>
<keyword evidence="2 7" id="KW-0560">Oxidoreductase</keyword>
<dbReference type="Proteomes" id="UP000234789">
    <property type="component" value="Unassembled WGS sequence"/>
</dbReference>
<keyword evidence="3" id="KW-0520">NAD</keyword>
<feature type="active site" evidence="4">
    <location>
        <position position="172"/>
    </location>
</feature>
<dbReference type="AlphaFoldDB" id="A0A2N5N3U6"/>
<dbReference type="PANTHER" id="PTHR43060:SF15">
    <property type="entry name" value="3-HYDROXYISOBUTYRATE DEHYDROGENASE-LIKE 1, MITOCHONDRIAL-RELATED"/>
    <property type="match status" value="1"/>
</dbReference>
<sequence>MTLSIAFIGLGTMGSPMAANLVRKGFSVAVWNRTPGKAEDLKELGAAEAGSPAEAVRAADVVITMLSNDDVVRELYRGEGGILSAVRPGTALIDHSTISPALARELATAAAETGCGFLDCPVTGSKPAAVSGTLVFMAGGEAELLERVRPVLDAMGTKIVHLGPSGSGSVAKLGHNAIVAINNLALAEGLSIAVSGGLEPAKFLEVVRAGGAGSKAAELKSSKLLEGDYSVQFSLALMLKDLRLASSLSDGLNVPTPMLEAAKSLFQAGSAAGYDQEDLIAVAKLYEQWIGQPLGERPENG</sequence>
<reference evidence="7 8" key="1">
    <citation type="submission" date="2017-05" db="EMBL/GenBank/DDBJ databases">
        <title>Functional genome analysis of Paenibacillus pasadenensis strain R16: insights on endophytic life style and antifungal activity.</title>
        <authorList>
            <person name="Passera A."/>
            <person name="Marcolungo L."/>
            <person name="Casati P."/>
            <person name="Brasca M."/>
            <person name="Quaglino F."/>
            <person name="Delledonne M."/>
        </authorList>
    </citation>
    <scope>NUCLEOTIDE SEQUENCE [LARGE SCALE GENOMIC DNA]</scope>
    <source>
        <strain evidence="7 8">R16</strain>
    </source>
</reference>
<dbReference type="PIRSF" id="PIRSF000103">
    <property type="entry name" value="HIBADH"/>
    <property type="match status" value="1"/>
</dbReference>
<comment type="similarity">
    <text evidence="1">Belongs to the HIBADH-related family.</text>
</comment>
<dbReference type="GO" id="GO:0050661">
    <property type="term" value="F:NADP binding"/>
    <property type="evidence" value="ECO:0007669"/>
    <property type="project" value="InterPro"/>
</dbReference>
<dbReference type="InterPro" id="IPR006115">
    <property type="entry name" value="6PGDH_NADP-bd"/>
</dbReference>
<dbReference type="GO" id="GO:0008679">
    <property type="term" value="F:2-hydroxy-3-oxopropionate reductase activity"/>
    <property type="evidence" value="ECO:0007669"/>
    <property type="project" value="UniProtKB-EC"/>
</dbReference>
<dbReference type="PROSITE" id="PS00895">
    <property type="entry name" value="3_HYDROXYISOBUT_DH"/>
    <property type="match status" value="1"/>
</dbReference>
<dbReference type="GO" id="GO:0016054">
    <property type="term" value="P:organic acid catabolic process"/>
    <property type="evidence" value="ECO:0007669"/>
    <property type="project" value="UniProtKB-ARBA"/>
</dbReference>